<evidence type="ECO:0000313" key="9">
    <source>
        <dbReference type="Proteomes" id="UP001150062"/>
    </source>
</evidence>
<keyword evidence="5" id="KW-1133">Transmembrane helix</keyword>
<feature type="transmembrane region" description="Helical" evidence="5">
    <location>
        <begin position="264"/>
        <end position="282"/>
    </location>
</feature>
<evidence type="ECO:0000256" key="4">
    <source>
        <dbReference type="SAM" id="MobiDB-lite"/>
    </source>
</evidence>
<keyword evidence="1 3" id="KW-0853">WD repeat</keyword>
<feature type="region of interest" description="Disordered" evidence="4">
    <location>
        <begin position="520"/>
        <end position="562"/>
    </location>
</feature>
<dbReference type="InterPro" id="IPR023362">
    <property type="entry name" value="PH-BEACH_dom"/>
</dbReference>
<evidence type="ECO:0000256" key="1">
    <source>
        <dbReference type="ARBA" id="ARBA00022574"/>
    </source>
</evidence>
<dbReference type="EMBL" id="JAOAOG010000131">
    <property type="protein sequence ID" value="KAJ6246944.1"/>
    <property type="molecule type" value="Genomic_DNA"/>
</dbReference>
<sequence>MELLNNEDNEIFIGNIVQNIIQQTGWQNYFFNFLNNDILNQFDQKNIENIYQISIFDNNNQNNINDNVGGGSDNNTIMVEQINILLLNIFNLIIFKAFSKEKNIKEIEKSLIIINLYYNKFNICVLNRLILFNFLKSLESYIYQELNEKFDNNIRLFQNKKIALIENILKFSNLIINSIKFQKELIYPEKMELNKEKMELNKENLNLLKKHIKFNYQQKFNFIQIDKKKYWIDLYLFKKLILILKLIGFFNIDFFNNLKNKKKIKPLFFQIIYFLIMAVTVLNNNKIKMFYYELIINIINNYFQQNQNKINNDIFNEYEKKNILFYILYHLFDTLINQEDNYDNLKDSLENEVILISLLQLIFSENSLFFRKILKNKNNNLILDMENNLSKILSQDRNIFYGFITSDTWSNIINNYFEKTFKEIIKKNHQDIEKINNKENNALKSVINFFEKNVFFDNEYIQFLFLKFKKKKKMKIQKELDRIKKSNFINIKKEKNVAKIWRKIIRDLNCCNENVDENVNDNGDGDGDKNGQGDKINNNINNKKEGKIEKHGGNNNNNNWKLDKSEDYLRRRMKLQRNYNFSSHIEASIRRDLKSKEESKKVISEWYNKLSEKAKLSLKPIDISFNYDDDVNHLRGRKVLDMNEQEQEQKQKQILINNKTKHLRIEKIFFETDCQLITPLKVTNGTFKIKIDKIEFIPSNTDNGNNETNGDNKVNGIEDDKKWFLNNLIAIHKRRYLLRQSALELFFINKTNVFINFNKNQQNRIYWKIVSLKPKNLIKNNSTNPKDWIKKSGYTKMWQRREISNFEYLMKLNTIAGRTYNDLSQYPVFPWVISNYTSETIDLNDKNNFRDLSKPIGALNEKSKMESFKKYQMFADQSNKLNSENIPPFHYGSHYSSAGVVCYYLIRMEPFTTLAIKLQGGKFDRSDRIFHSVASTWKNCLANSGDVKELIPEFYYLPEFLQNDNKFDLGKKQNGETVDNIILPPWAKGSSEEFIRIMRLALESEYVSEHLNEWVDLIFGYKQRGEEAVKAFNVFYYLTYENSVDIDQIKDPIERKSVEDQIESFGQTPSQLFFKPHPKRFNLKECFNSAASVSQSMFSTFSLINNLSNTLNELNIFRSSGSIGSLGSLGSLRSFGSLFSSFSLYYISSPKNLLKIYPKIYQGSTCPIIWGSLFNDMKSQSLRFYLFDNERNWITGKYILPSNIEKSIEFINETLNSNQGGNGGNGGGYGSKMEEKKKLKIGVSFYQTISNFSNCFAYDNTLNLFYSCGYWDNSFKIWNSENYQLLYSIKLHKDIVTCLALDEYTNNQLFATGSKDTTIMIWCLSRLSFKLPLQILFTHTDEITCINLNSNFNIVVSSSKSNKILVHTITNGKFIRSIKHQSNCVISMLKIAHDGKILIYSDKIYLYSLNGKLIQIEDSIYPLTCWVITKDNRFLITGNLKGVVQIRWLYNLKIIKSFIFGNSISNISLSGNQQFILITFNNGEILIHRLMRFNF</sequence>
<dbReference type="Pfam" id="PF02138">
    <property type="entry name" value="Beach"/>
    <property type="match status" value="1"/>
</dbReference>
<evidence type="ECO:0000259" key="6">
    <source>
        <dbReference type="PROSITE" id="PS50197"/>
    </source>
</evidence>
<feature type="compositionally biased region" description="Basic and acidic residues" evidence="4">
    <location>
        <begin position="542"/>
        <end position="552"/>
    </location>
</feature>
<keyword evidence="2" id="KW-0677">Repeat</keyword>
<dbReference type="InterPro" id="IPR001680">
    <property type="entry name" value="WD40_rpt"/>
</dbReference>
<dbReference type="PROSITE" id="PS50197">
    <property type="entry name" value="BEACH"/>
    <property type="match status" value="1"/>
</dbReference>
<dbReference type="PANTHER" id="PTHR13743:SF112">
    <property type="entry name" value="BEACH DOMAIN-CONTAINING PROTEIN"/>
    <property type="match status" value="1"/>
</dbReference>
<dbReference type="InterPro" id="IPR011993">
    <property type="entry name" value="PH-like_dom_sf"/>
</dbReference>
<keyword evidence="5" id="KW-0812">Transmembrane</keyword>
<feature type="domain" description="BEACH-type PH" evidence="7">
    <location>
        <begin position="663"/>
        <end position="770"/>
    </location>
</feature>
<dbReference type="InterPro" id="IPR046851">
    <property type="entry name" value="NBCH_WD40"/>
</dbReference>
<dbReference type="SMART" id="SM01026">
    <property type="entry name" value="Beach"/>
    <property type="match status" value="1"/>
</dbReference>
<dbReference type="CDD" id="cd06071">
    <property type="entry name" value="Beach"/>
    <property type="match status" value="1"/>
</dbReference>
<proteinExistence type="predicted"/>
<dbReference type="InterPro" id="IPR036372">
    <property type="entry name" value="BEACH_dom_sf"/>
</dbReference>
<accession>A0ABQ8YR72</accession>
<dbReference type="SMART" id="SM00320">
    <property type="entry name" value="WD40"/>
    <property type="match status" value="5"/>
</dbReference>
<feature type="domain" description="BEACH" evidence="6">
    <location>
        <begin position="783"/>
        <end position="1080"/>
    </location>
</feature>
<dbReference type="PROSITE" id="PS50082">
    <property type="entry name" value="WD_REPEATS_2"/>
    <property type="match status" value="1"/>
</dbReference>
<dbReference type="SUPFAM" id="SSF50978">
    <property type="entry name" value="WD40 repeat-like"/>
    <property type="match status" value="1"/>
</dbReference>
<evidence type="ECO:0000313" key="8">
    <source>
        <dbReference type="EMBL" id="KAJ6246944.1"/>
    </source>
</evidence>
<organism evidence="8 9">
    <name type="scientific">Anaeramoeba flamelloides</name>
    <dbReference type="NCBI Taxonomy" id="1746091"/>
    <lineage>
        <taxon>Eukaryota</taxon>
        <taxon>Metamonada</taxon>
        <taxon>Anaeramoebidae</taxon>
        <taxon>Anaeramoeba</taxon>
    </lineage>
</organism>
<keyword evidence="9" id="KW-1185">Reference proteome</keyword>
<gene>
    <name evidence="8" type="ORF">M0813_02200</name>
</gene>
<evidence type="ECO:0000256" key="3">
    <source>
        <dbReference type="PROSITE-ProRule" id="PRU00221"/>
    </source>
</evidence>
<dbReference type="Gene3D" id="2.130.10.10">
    <property type="entry name" value="YVTN repeat-like/Quinoprotein amine dehydrogenase"/>
    <property type="match status" value="1"/>
</dbReference>
<dbReference type="Gene3D" id="2.30.29.30">
    <property type="entry name" value="Pleckstrin-homology domain (PH domain)/Phosphotyrosine-binding domain (PTB)"/>
    <property type="match status" value="1"/>
</dbReference>
<dbReference type="InterPro" id="IPR015943">
    <property type="entry name" value="WD40/YVTN_repeat-like_dom_sf"/>
</dbReference>
<evidence type="ECO:0000259" key="7">
    <source>
        <dbReference type="PROSITE" id="PS51783"/>
    </source>
</evidence>
<dbReference type="InterPro" id="IPR000409">
    <property type="entry name" value="BEACH_dom"/>
</dbReference>
<evidence type="ECO:0000256" key="2">
    <source>
        <dbReference type="ARBA" id="ARBA00022737"/>
    </source>
</evidence>
<feature type="repeat" description="WD" evidence="3">
    <location>
        <begin position="1289"/>
        <end position="1322"/>
    </location>
</feature>
<evidence type="ECO:0000256" key="5">
    <source>
        <dbReference type="SAM" id="Phobius"/>
    </source>
</evidence>
<dbReference type="PANTHER" id="PTHR13743">
    <property type="entry name" value="BEIGE/BEACH-RELATED"/>
    <property type="match status" value="1"/>
</dbReference>
<dbReference type="SUPFAM" id="SSF81837">
    <property type="entry name" value="BEACH domain"/>
    <property type="match status" value="1"/>
</dbReference>
<comment type="caution">
    <text evidence="8">The sequence shown here is derived from an EMBL/GenBank/DDBJ whole genome shotgun (WGS) entry which is preliminary data.</text>
</comment>
<keyword evidence="5" id="KW-0472">Membrane</keyword>
<dbReference type="CDD" id="cd01201">
    <property type="entry name" value="PH_BEACH"/>
    <property type="match status" value="1"/>
</dbReference>
<dbReference type="InterPro" id="IPR036322">
    <property type="entry name" value="WD40_repeat_dom_sf"/>
</dbReference>
<name>A0ABQ8YR72_9EUKA</name>
<feature type="transmembrane region" description="Helical" evidence="5">
    <location>
        <begin position="230"/>
        <end position="252"/>
    </location>
</feature>
<dbReference type="SUPFAM" id="SSF50729">
    <property type="entry name" value="PH domain-like"/>
    <property type="match status" value="1"/>
</dbReference>
<dbReference type="Proteomes" id="UP001150062">
    <property type="component" value="Unassembled WGS sequence"/>
</dbReference>
<dbReference type="InterPro" id="IPR050865">
    <property type="entry name" value="BEACH_Domain"/>
</dbReference>
<dbReference type="PROSITE" id="PS51783">
    <property type="entry name" value="PH_BEACH"/>
    <property type="match status" value="1"/>
</dbReference>
<protein>
    <submittedName>
        <fullName evidence="8">Beige/beach-related</fullName>
    </submittedName>
</protein>
<dbReference type="Gene3D" id="1.10.1540.10">
    <property type="entry name" value="BEACH domain"/>
    <property type="match status" value="1"/>
</dbReference>
<dbReference type="Pfam" id="PF14844">
    <property type="entry name" value="PH_BEACH"/>
    <property type="match status" value="1"/>
</dbReference>
<dbReference type="Pfam" id="PF20426">
    <property type="entry name" value="NBCH_WD40"/>
    <property type="match status" value="1"/>
</dbReference>
<reference evidence="8" key="1">
    <citation type="submission" date="2022-08" db="EMBL/GenBank/DDBJ databases">
        <title>Novel sulfate-reducing endosymbionts in the free-living metamonad Anaeramoeba.</title>
        <authorList>
            <person name="Jerlstrom-Hultqvist J."/>
            <person name="Cepicka I."/>
            <person name="Gallot-Lavallee L."/>
            <person name="Salas-Leiva D."/>
            <person name="Curtis B.A."/>
            <person name="Zahonova K."/>
            <person name="Pipaliya S."/>
            <person name="Dacks J."/>
            <person name="Roger A.J."/>
        </authorList>
    </citation>
    <scope>NUCLEOTIDE SEQUENCE</scope>
    <source>
        <strain evidence="8">Schooner1</strain>
    </source>
</reference>